<evidence type="ECO:0000313" key="2">
    <source>
        <dbReference type="EMBL" id="PZA13185.1"/>
    </source>
</evidence>
<reference evidence="2 3" key="1">
    <citation type="submission" date="2018-06" db="EMBL/GenBank/DDBJ databases">
        <title>Draft Whole-Genome Sequence of the purple photosynthetic bacterium Rhodospeudomonas palustris XCP.</title>
        <authorList>
            <person name="Rayyan A."/>
            <person name="Meyer T.E."/>
            <person name="Kyndt J.A."/>
        </authorList>
    </citation>
    <scope>NUCLEOTIDE SEQUENCE [LARGE SCALE GENOMIC DNA]</scope>
    <source>
        <strain evidence="2 3">XCP</strain>
    </source>
</reference>
<proteinExistence type="predicted"/>
<dbReference type="AlphaFoldDB" id="A0A323UKN4"/>
<feature type="region of interest" description="Disordered" evidence="1">
    <location>
        <begin position="177"/>
        <end position="197"/>
    </location>
</feature>
<dbReference type="EMBL" id="QKQS01000006">
    <property type="protein sequence ID" value="PZA13185.1"/>
    <property type="molecule type" value="Genomic_DNA"/>
</dbReference>
<sequence length="197" mass="22470">MASLEKEVRKRIYFQDLDPDGWPEPGELAPYFLAPAENPWAPDPHGNDEFGLEISGLYGTDGQPGIDQVTASLTMVGTPDFGIFLYYRKWDGRIRQPFDCYSKGDMSRIKEWLRTLQGDLRPIGLFIPYAQAWPAVKEFMERDGELPTSIEWVDGKDLPPKTFPFPGFFKPGPEPRVLRDEDINEQPPGDGFGFLRR</sequence>
<comment type="caution">
    <text evidence="2">The sequence shown here is derived from an EMBL/GenBank/DDBJ whole genome shotgun (WGS) entry which is preliminary data.</text>
</comment>
<organism evidence="2 3">
    <name type="scientific">Rhodopseudomonas palustris</name>
    <dbReference type="NCBI Taxonomy" id="1076"/>
    <lineage>
        <taxon>Bacteria</taxon>
        <taxon>Pseudomonadati</taxon>
        <taxon>Pseudomonadota</taxon>
        <taxon>Alphaproteobacteria</taxon>
        <taxon>Hyphomicrobiales</taxon>
        <taxon>Nitrobacteraceae</taxon>
        <taxon>Rhodopseudomonas</taxon>
    </lineage>
</organism>
<accession>A0A323UKN4</accession>
<dbReference type="Proteomes" id="UP000248134">
    <property type="component" value="Unassembled WGS sequence"/>
</dbReference>
<evidence type="ECO:0000313" key="3">
    <source>
        <dbReference type="Proteomes" id="UP000248134"/>
    </source>
</evidence>
<dbReference type="RefSeq" id="WP_110784363.1">
    <property type="nucleotide sequence ID" value="NZ_QKQS01000006.1"/>
</dbReference>
<dbReference type="OrthoDB" id="8136929at2"/>
<protein>
    <submittedName>
        <fullName evidence="2">Uncharacterized protein</fullName>
    </submittedName>
</protein>
<gene>
    <name evidence="2" type="ORF">DNX69_02040</name>
</gene>
<name>A0A323UKN4_RHOPL</name>
<evidence type="ECO:0000256" key="1">
    <source>
        <dbReference type="SAM" id="MobiDB-lite"/>
    </source>
</evidence>